<keyword evidence="7" id="KW-0234">DNA repair</keyword>
<dbReference type="GO" id="GO:0006281">
    <property type="term" value="P:DNA repair"/>
    <property type="evidence" value="ECO:0007669"/>
    <property type="project" value="UniProtKB-KW"/>
</dbReference>
<dbReference type="Proteomes" id="UP000030982">
    <property type="component" value="Unassembled WGS sequence"/>
</dbReference>
<sequence>MPTDRNTPLDRLIGARSGKKFAEQLGIATAGDLLDHFPRRYLTRGELTPIRELPLDEDVTLVAQVVSSSNRRMTSRKGSITEVLVSDRPGQTNGPSTLSLTFFNGYQAAKQLTRGVIAMFSGKVGLYRGKLQLTNPIYELLDPDEFDAEAAARMAGRPIPVYPATASIPSWTIAKAVGTVLGQLDLDSLPEALPPDIRLKYRLPRVADAYRMIHDPEDDGAWRSAQRRFRYEEALVLQTALARRKAQHAALPSRPSPARRGGLLEAFDRQLPFELTAGQQEVGEVLARELAENHPMNRLLQGEVGSGKTVVALRAMLQVVDDGGQAALLAPTEVLAAQHYASIRATLGPLVRDGLLGAGEDGVEVAVLTGSQSAGEKKRSLLAAASGQAGIVVGTHALLSEHVQFADLGLVVVDEQHRFGVEQRDALRAKSLATPHLLVMTATPIPRTVAMTVFGDLETSVLRELPAGRSPIATHTVGLVENPAWERRIWQRAREEVDAGRQVYVVCPTIGEGAGDEGDLDALDRATWGGTSLAAAPAPAPEVQPASVTEVAEQLGGEPELEGVRIGVLHGRLDTDAKATAMRAFAAGETGILVATTVVEVGVDVPNATLMVILDADRFGIAQLHQLRGRVGRGGHAGTCLLVTRLEPGHPSRERLGAVSASTDGFELAQKDLEFRREGDILGASQSGRRSTLRLLRVLRDGDVIASAREDALALVAEDPDLDGHVALADAIDDYLGPEKEVFLERG</sequence>
<dbReference type="CDD" id="cd17992">
    <property type="entry name" value="DEXHc_RecG"/>
    <property type="match status" value="1"/>
</dbReference>
<dbReference type="SMART" id="SM00490">
    <property type="entry name" value="HELICc"/>
    <property type="match status" value="1"/>
</dbReference>
<accession>A0A0B2ABC0</accession>
<dbReference type="InterPro" id="IPR011545">
    <property type="entry name" value="DEAD/DEAH_box_helicase_dom"/>
</dbReference>
<dbReference type="Pfam" id="PF00271">
    <property type="entry name" value="Helicase_C"/>
    <property type="match status" value="1"/>
</dbReference>
<dbReference type="InterPro" id="IPR014001">
    <property type="entry name" value="Helicase_ATP-bd"/>
</dbReference>
<dbReference type="Pfam" id="PF17191">
    <property type="entry name" value="RecG_wedge"/>
    <property type="match status" value="1"/>
</dbReference>
<evidence type="ECO:0000256" key="1">
    <source>
        <dbReference type="ARBA" id="ARBA00022741"/>
    </source>
</evidence>
<dbReference type="SUPFAM" id="SSF52540">
    <property type="entry name" value="P-loop containing nucleoside triphosphate hydrolases"/>
    <property type="match status" value="2"/>
</dbReference>
<dbReference type="InterPro" id="IPR001650">
    <property type="entry name" value="Helicase_C-like"/>
</dbReference>
<evidence type="ECO:0000259" key="9">
    <source>
        <dbReference type="PROSITE" id="PS51192"/>
    </source>
</evidence>
<comment type="caution">
    <text evidence="11">The sequence shown here is derived from an EMBL/GenBank/DDBJ whole genome shotgun (WGS) entry which is preliminary data.</text>
</comment>
<dbReference type="InterPro" id="IPR033454">
    <property type="entry name" value="RecG_wedge"/>
</dbReference>
<feature type="domain" description="Helicase ATP-binding" evidence="9">
    <location>
        <begin position="289"/>
        <end position="462"/>
    </location>
</feature>
<protein>
    <recommendedName>
        <fullName evidence="8">Probable DNA 3'-5' helicase RecG</fullName>
    </recommendedName>
</protein>
<dbReference type="InterPro" id="IPR045562">
    <property type="entry name" value="RecG_dom3_C"/>
</dbReference>
<dbReference type="PROSITE" id="PS51192">
    <property type="entry name" value="HELICASE_ATP_BIND_1"/>
    <property type="match status" value="1"/>
</dbReference>
<keyword evidence="4 11" id="KW-0347">Helicase</keyword>
<dbReference type="Gene3D" id="2.40.50.140">
    <property type="entry name" value="Nucleic acid-binding proteins"/>
    <property type="match status" value="1"/>
</dbReference>
<dbReference type="Pfam" id="PF19833">
    <property type="entry name" value="RecG_dom3_C"/>
    <property type="match status" value="1"/>
</dbReference>
<reference evidence="11 12" key="1">
    <citation type="submission" date="2014-09" db="EMBL/GenBank/DDBJ databases">
        <title>Genome sequence of Sinomonas sp. MUSC 117.</title>
        <authorList>
            <person name="Lee L.-H."/>
        </authorList>
    </citation>
    <scope>NUCLEOTIDE SEQUENCE [LARGE SCALE GENOMIC DNA]</scope>
    <source>
        <strain evidence="11 12">MUSC 117</strain>
    </source>
</reference>
<evidence type="ECO:0000256" key="7">
    <source>
        <dbReference type="ARBA" id="ARBA00023204"/>
    </source>
</evidence>
<dbReference type="OrthoDB" id="9804325at2"/>
<keyword evidence="5" id="KW-0067">ATP-binding</keyword>
<dbReference type="GO" id="GO:0016787">
    <property type="term" value="F:hydrolase activity"/>
    <property type="evidence" value="ECO:0007669"/>
    <property type="project" value="UniProtKB-KW"/>
</dbReference>
<dbReference type="GO" id="GO:0005524">
    <property type="term" value="F:ATP binding"/>
    <property type="evidence" value="ECO:0007669"/>
    <property type="project" value="UniProtKB-KW"/>
</dbReference>
<dbReference type="SUPFAM" id="SSF50249">
    <property type="entry name" value="Nucleic acid-binding proteins"/>
    <property type="match status" value="1"/>
</dbReference>
<evidence type="ECO:0000313" key="11">
    <source>
        <dbReference type="EMBL" id="KHL00480.1"/>
    </source>
</evidence>
<feature type="domain" description="Helicase C-terminal" evidence="10">
    <location>
        <begin position="519"/>
        <end position="674"/>
    </location>
</feature>
<dbReference type="PANTHER" id="PTHR47964:SF1">
    <property type="entry name" value="ATP-DEPENDENT DNA HELICASE HOMOLOG RECG, CHLOROPLASTIC"/>
    <property type="match status" value="1"/>
</dbReference>
<dbReference type="AlphaFoldDB" id="A0A0B2ABC0"/>
<dbReference type="EMBL" id="JTDL01000152">
    <property type="protein sequence ID" value="KHL00480.1"/>
    <property type="molecule type" value="Genomic_DNA"/>
</dbReference>
<dbReference type="SMART" id="SM00487">
    <property type="entry name" value="DEXDc"/>
    <property type="match status" value="1"/>
</dbReference>
<evidence type="ECO:0000256" key="2">
    <source>
        <dbReference type="ARBA" id="ARBA00022763"/>
    </source>
</evidence>
<keyword evidence="6" id="KW-0238">DNA-binding</keyword>
<dbReference type="Gene3D" id="3.40.50.300">
    <property type="entry name" value="P-loop containing nucleotide triphosphate hydrolases"/>
    <property type="match status" value="2"/>
</dbReference>
<proteinExistence type="predicted"/>
<evidence type="ECO:0000256" key="6">
    <source>
        <dbReference type="ARBA" id="ARBA00023125"/>
    </source>
</evidence>
<dbReference type="InterPro" id="IPR047112">
    <property type="entry name" value="RecG/Mfd"/>
</dbReference>
<dbReference type="PROSITE" id="PS51194">
    <property type="entry name" value="HELICASE_CTER"/>
    <property type="match status" value="1"/>
</dbReference>
<dbReference type="InterPro" id="IPR027417">
    <property type="entry name" value="P-loop_NTPase"/>
</dbReference>
<dbReference type="STRING" id="1338436.LK10_20015"/>
<keyword evidence="12" id="KW-1185">Reference proteome</keyword>
<gene>
    <name evidence="11" type="ORF">LK10_20015</name>
</gene>
<organism evidence="11 12">
    <name type="scientific">Sinomonas humi</name>
    <dbReference type="NCBI Taxonomy" id="1338436"/>
    <lineage>
        <taxon>Bacteria</taxon>
        <taxon>Bacillati</taxon>
        <taxon>Actinomycetota</taxon>
        <taxon>Actinomycetes</taxon>
        <taxon>Micrococcales</taxon>
        <taxon>Micrococcaceae</taxon>
        <taxon>Sinomonas</taxon>
    </lineage>
</organism>
<keyword evidence="3" id="KW-0378">Hydrolase</keyword>
<evidence type="ECO:0000256" key="5">
    <source>
        <dbReference type="ARBA" id="ARBA00022840"/>
    </source>
</evidence>
<dbReference type="GO" id="GO:0003678">
    <property type="term" value="F:DNA helicase activity"/>
    <property type="evidence" value="ECO:0007669"/>
    <property type="project" value="TreeGrafter"/>
</dbReference>
<evidence type="ECO:0000259" key="10">
    <source>
        <dbReference type="PROSITE" id="PS51194"/>
    </source>
</evidence>
<dbReference type="InterPro" id="IPR012340">
    <property type="entry name" value="NA-bd_OB-fold"/>
</dbReference>
<dbReference type="PANTHER" id="PTHR47964">
    <property type="entry name" value="ATP-DEPENDENT DNA HELICASE HOMOLOG RECG, CHLOROPLASTIC"/>
    <property type="match status" value="1"/>
</dbReference>
<evidence type="ECO:0000256" key="3">
    <source>
        <dbReference type="ARBA" id="ARBA00022801"/>
    </source>
</evidence>
<evidence type="ECO:0000256" key="8">
    <source>
        <dbReference type="ARBA" id="ARBA00049819"/>
    </source>
</evidence>
<evidence type="ECO:0000256" key="4">
    <source>
        <dbReference type="ARBA" id="ARBA00022806"/>
    </source>
</evidence>
<dbReference type="RefSeq" id="WP_043127865.1">
    <property type="nucleotide sequence ID" value="NZ_JTDL01000152.1"/>
</dbReference>
<dbReference type="CDD" id="cd04488">
    <property type="entry name" value="RecG_wedge_OBF"/>
    <property type="match status" value="1"/>
</dbReference>
<keyword evidence="1" id="KW-0547">Nucleotide-binding</keyword>
<name>A0A0B2ABC0_9MICC</name>
<dbReference type="Pfam" id="PF00270">
    <property type="entry name" value="DEAD"/>
    <property type="match status" value="1"/>
</dbReference>
<keyword evidence="2" id="KW-0227">DNA damage</keyword>
<evidence type="ECO:0000313" key="12">
    <source>
        <dbReference type="Proteomes" id="UP000030982"/>
    </source>
</evidence>
<dbReference type="GO" id="GO:0003677">
    <property type="term" value="F:DNA binding"/>
    <property type="evidence" value="ECO:0007669"/>
    <property type="project" value="UniProtKB-KW"/>
</dbReference>